<dbReference type="Gene3D" id="3.90.220.20">
    <property type="entry name" value="DNA methylase specificity domains"/>
    <property type="match status" value="1"/>
</dbReference>
<dbReference type="SUPFAM" id="SSF53335">
    <property type="entry name" value="S-adenosyl-L-methionine-dependent methyltransferases"/>
    <property type="match status" value="1"/>
</dbReference>
<dbReference type="EC" id="2.1.1.72" evidence="5"/>
<dbReference type="PANTHER" id="PTHR42998">
    <property type="entry name" value="TYPE I RESTRICTION ENZYME HINDVIIP M PROTEIN-RELATED"/>
    <property type="match status" value="1"/>
</dbReference>
<evidence type="ECO:0000256" key="1">
    <source>
        <dbReference type="ARBA" id="ARBA00006594"/>
    </source>
</evidence>
<accession>A0A1L7I2J1</accession>
<dbReference type="GO" id="GO:0003677">
    <property type="term" value="F:DNA binding"/>
    <property type="evidence" value="ECO:0007669"/>
    <property type="project" value="UniProtKB-KW"/>
</dbReference>
<dbReference type="InterPro" id="IPR044946">
    <property type="entry name" value="Restrct_endonuc_typeI_TRD_sf"/>
</dbReference>
<keyword evidence="2" id="KW-0680">Restriction system</keyword>
<keyword evidence="5" id="KW-0808">Transferase</keyword>
<dbReference type="KEGG" id="gfl:GRFL_1114"/>
<dbReference type="InterPro" id="IPR002052">
    <property type="entry name" value="DNA_methylase_N6_adenine_CS"/>
</dbReference>
<dbReference type="PANTHER" id="PTHR42998:SF1">
    <property type="entry name" value="TYPE I RESTRICTION ENZYME HINDI METHYLASE SUBUNIT"/>
    <property type="match status" value="1"/>
</dbReference>
<evidence type="ECO:0000313" key="6">
    <source>
        <dbReference type="Proteomes" id="UP000186230"/>
    </source>
</evidence>
<gene>
    <name evidence="5" type="ORF">GRFL_1114</name>
</gene>
<dbReference type="InterPro" id="IPR003356">
    <property type="entry name" value="DNA_methylase_A-5"/>
</dbReference>
<keyword evidence="6" id="KW-1185">Reference proteome</keyword>
<dbReference type="AlphaFoldDB" id="A0A1L7I2J1"/>
<dbReference type="GO" id="GO:0009307">
    <property type="term" value="P:DNA restriction-modification system"/>
    <property type="evidence" value="ECO:0007669"/>
    <property type="project" value="UniProtKB-KW"/>
</dbReference>
<keyword evidence="3" id="KW-0238">DNA-binding</keyword>
<dbReference type="GO" id="GO:0008170">
    <property type="term" value="F:N-methyltransferase activity"/>
    <property type="evidence" value="ECO:0007669"/>
    <property type="project" value="InterPro"/>
</dbReference>
<dbReference type="Proteomes" id="UP000186230">
    <property type="component" value="Chromosome"/>
</dbReference>
<dbReference type="GO" id="GO:0009007">
    <property type="term" value="F:site-specific DNA-methyltransferase (adenine-specific) activity"/>
    <property type="evidence" value="ECO:0007669"/>
    <property type="project" value="UniProtKB-EC"/>
</dbReference>
<dbReference type="Gene3D" id="3.40.50.150">
    <property type="entry name" value="Vaccinia Virus protein VP39"/>
    <property type="match status" value="1"/>
</dbReference>
<proteinExistence type="inferred from homology"/>
<feature type="domain" description="DNA methylase adenine-specific" evidence="4">
    <location>
        <begin position="303"/>
        <end position="632"/>
    </location>
</feature>
<comment type="similarity">
    <text evidence="1">Belongs to the N(4)/N(6)-methyltransferase family.</text>
</comment>
<sequence>MKNLFCNSTDLRNEADVEALFVERLLNYFSYPDDKVLRKKSLDEIVIGRGSKKEKYKPDYVLLDSAGDPIVVIDAKSPSEKIEDYYYQVSSYALSLNQKYKDRNPVIFTVLTNGLYLSVYPWDNNNPEHFLRFEDFIAHNESFIELRSKLSFSAFAHAKATKGVFEHERPTLHTLLKKFNECHDLIWKKEKVNPTDAFYEFAKIMFIKIREDNKIHDLFKSGKQLKKEDFVFSEHWLNTMTKVESHPFDKILFSQVQEDLEDQIKNNKKKRVFEKGEGLNLKASTVLEVVKKLQHFDLYGIDEDLNGRMFETFLNATVRGKGLGQFFTPRGVVHYMVESTPLHVRVNKANEISENIPFVFDGCCGSGGFLIDAMAQFVRDILNKKNLSKQEKEDYLEEVKNNHLYGIEANGKIARIARLNMYLHGDGGSKIFKADALDKMIQAEDGILKEEKEGLDELRDEFNKKNLKFDVILSNPPFSMKYDSKDPNEKVILDQYKKINRVGTAYSKSEKSNVLFLERYFDLLKDSTGELSTVIDDTVINGQKSQRYRDFILENFVILQIVSLPFNTFFGAEANVKTSIVHLRKKSPGEKQGEIFMAIANNIGHDDHKKPTPERNNLREIIRYYERWQQGEEIEDVIIKNESYDEPLSCPLQIFTVKPEDLNPERLDAFYYSPELRQTKDKLIELGKKGVIKLHYGKDFNIIKDIKKSQANKLSGSTFKYFEIGDVTIDGTIVKFREDEFNSLPTRARLQVKKDDVIFAKNNSSRGTTVIIPKEFDDQLVTTGFIGIRPKNQEEKYLLWGIMESEFFRKQIYYLSITASQPEVRENIFKEEIIIPIPVKKEMRQEIINNAIQAEKARIQLNNAVKGSSKAISNIFEA</sequence>
<dbReference type="PROSITE" id="PS00092">
    <property type="entry name" value="N6_MTASE"/>
    <property type="match status" value="1"/>
</dbReference>
<evidence type="ECO:0000259" key="4">
    <source>
        <dbReference type="Pfam" id="PF02384"/>
    </source>
</evidence>
<dbReference type="STRING" id="1229726.GRFL_1114"/>
<dbReference type="GO" id="GO:0032259">
    <property type="term" value="P:methylation"/>
    <property type="evidence" value="ECO:0007669"/>
    <property type="project" value="UniProtKB-KW"/>
</dbReference>
<dbReference type="RefSeq" id="WP_083643674.1">
    <property type="nucleotide sequence ID" value="NZ_AMRU01000002.1"/>
</dbReference>
<dbReference type="Pfam" id="PF02384">
    <property type="entry name" value="N6_Mtase"/>
    <property type="match status" value="1"/>
</dbReference>
<evidence type="ECO:0000256" key="3">
    <source>
        <dbReference type="ARBA" id="ARBA00023125"/>
    </source>
</evidence>
<dbReference type="EMBL" id="CP016359">
    <property type="protein sequence ID" value="APU67838.1"/>
    <property type="molecule type" value="Genomic_DNA"/>
</dbReference>
<dbReference type="InterPro" id="IPR052916">
    <property type="entry name" value="Type-I_RE_MTase_Subunit"/>
</dbReference>
<organism evidence="5 6">
    <name type="scientific">Christiangramia flava JLT2011</name>
    <dbReference type="NCBI Taxonomy" id="1229726"/>
    <lineage>
        <taxon>Bacteria</taxon>
        <taxon>Pseudomonadati</taxon>
        <taxon>Bacteroidota</taxon>
        <taxon>Flavobacteriia</taxon>
        <taxon>Flavobacteriales</taxon>
        <taxon>Flavobacteriaceae</taxon>
        <taxon>Christiangramia</taxon>
    </lineage>
</organism>
<dbReference type="OrthoDB" id="9814572at2"/>
<dbReference type="InterPro" id="IPR029063">
    <property type="entry name" value="SAM-dependent_MTases_sf"/>
</dbReference>
<dbReference type="SUPFAM" id="SSF116734">
    <property type="entry name" value="DNA methylase specificity domain"/>
    <property type="match status" value="1"/>
</dbReference>
<dbReference type="PRINTS" id="PR00507">
    <property type="entry name" value="N12N6MTFRASE"/>
</dbReference>
<reference evidence="5 6" key="1">
    <citation type="submission" date="2016-07" db="EMBL/GenBank/DDBJ databases">
        <title>Multi-omics approach to identify versatile polysaccharide utilization systems of a marine flavobacterium Gramella flava.</title>
        <authorList>
            <person name="Tang K."/>
        </authorList>
    </citation>
    <scope>NUCLEOTIDE SEQUENCE [LARGE SCALE GENOMIC DNA]</scope>
    <source>
        <strain evidence="5 6">JLT2011</strain>
    </source>
</reference>
<evidence type="ECO:0000313" key="5">
    <source>
        <dbReference type="EMBL" id="APU67838.1"/>
    </source>
</evidence>
<evidence type="ECO:0000256" key="2">
    <source>
        <dbReference type="ARBA" id="ARBA00022747"/>
    </source>
</evidence>
<dbReference type="Gene3D" id="3.90.1570.30">
    <property type="match status" value="1"/>
</dbReference>
<keyword evidence="5" id="KW-0489">Methyltransferase</keyword>
<name>A0A1L7I2J1_9FLAO</name>
<protein>
    <submittedName>
        <fullName evidence="5">Type I restriction-modification system, DNA-methyltransferase subunit M</fullName>
        <ecNumber evidence="5">2.1.1.72</ecNumber>
    </submittedName>
</protein>